<evidence type="ECO:0000256" key="8">
    <source>
        <dbReference type="SAM" id="MobiDB-lite"/>
    </source>
</evidence>
<accession>A0A3N4IF86</accession>
<feature type="region of interest" description="Disordered" evidence="8">
    <location>
        <begin position="104"/>
        <end position="138"/>
    </location>
</feature>
<evidence type="ECO:0000256" key="5">
    <source>
        <dbReference type="ARBA" id="ARBA00023054"/>
    </source>
</evidence>
<feature type="compositionally biased region" description="Low complexity" evidence="8">
    <location>
        <begin position="9"/>
        <end position="20"/>
    </location>
</feature>
<keyword evidence="2 6" id="KW-0853">WD repeat</keyword>
<feature type="domain" description="Striatin N-terminal" evidence="9">
    <location>
        <begin position="41"/>
        <end position="167"/>
    </location>
</feature>
<feature type="region of interest" description="Disordered" evidence="8">
    <location>
        <begin position="1"/>
        <end position="38"/>
    </location>
</feature>
<feature type="coiled-coil region" evidence="7">
    <location>
        <begin position="60"/>
        <end position="87"/>
    </location>
</feature>
<evidence type="ECO:0000256" key="2">
    <source>
        <dbReference type="ARBA" id="ARBA00022574"/>
    </source>
</evidence>
<keyword evidence="3" id="KW-0677">Repeat</keyword>
<feature type="repeat" description="WD" evidence="6">
    <location>
        <begin position="682"/>
        <end position="723"/>
    </location>
</feature>
<evidence type="ECO:0000259" key="9">
    <source>
        <dbReference type="Pfam" id="PF08232"/>
    </source>
</evidence>
<evidence type="ECO:0000313" key="11">
    <source>
        <dbReference type="Proteomes" id="UP000275078"/>
    </source>
</evidence>
<keyword evidence="4" id="KW-0112">Calmodulin-binding</keyword>
<evidence type="ECO:0000313" key="10">
    <source>
        <dbReference type="EMBL" id="RPA84795.1"/>
    </source>
</evidence>
<dbReference type="Proteomes" id="UP000275078">
    <property type="component" value="Unassembled WGS sequence"/>
</dbReference>
<feature type="region of interest" description="Disordered" evidence="8">
    <location>
        <begin position="190"/>
        <end position="230"/>
    </location>
</feature>
<dbReference type="InterPro" id="IPR001680">
    <property type="entry name" value="WD40_rpt"/>
</dbReference>
<feature type="repeat" description="WD" evidence="6">
    <location>
        <begin position="439"/>
        <end position="474"/>
    </location>
</feature>
<dbReference type="SUPFAM" id="SSF50978">
    <property type="entry name" value="WD40 repeat-like"/>
    <property type="match status" value="1"/>
</dbReference>
<feature type="compositionally biased region" description="Polar residues" evidence="8">
    <location>
        <begin position="215"/>
        <end position="225"/>
    </location>
</feature>
<dbReference type="STRING" id="1160509.A0A3N4IF86"/>
<comment type="similarity">
    <text evidence="1">Belongs to the WD repeat striatin family.</text>
</comment>
<organism evidence="10 11">
    <name type="scientific">Ascobolus immersus RN42</name>
    <dbReference type="NCBI Taxonomy" id="1160509"/>
    <lineage>
        <taxon>Eukaryota</taxon>
        <taxon>Fungi</taxon>
        <taxon>Dikarya</taxon>
        <taxon>Ascomycota</taxon>
        <taxon>Pezizomycotina</taxon>
        <taxon>Pezizomycetes</taxon>
        <taxon>Pezizales</taxon>
        <taxon>Ascobolaceae</taxon>
        <taxon>Ascobolus</taxon>
    </lineage>
</organism>
<dbReference type="InterPro" id="IPR013258">
    <property type="entry name" value="Striatin_N"/>
</dbReference>
<dbReference type="CDD" id="cd00200">
    <property type="entry name" value="WD40"/>
    <property type="match status" value="1"/>
</dbReference>
<dbReference type="Pfam" id="PF00400">
    <property type="entry name" value="WD40"/>
    <property type="match status" value="5"/>
</dbReference>
<evidence type="ECO:0000256" key="4">
    <source>
        <dbReference type="ARBA" id="ARBA00022860"/>
    </source>
</evidence>
<dbReference type="InterPro" id="IPR019775">
    <property type="entry name" value="WD40_repeat_CS"/>
</dbReference>
<dbReference type="PROSITE" id="PS00678">
    <property type="entry name" value="WD_REPEATS_1"/>
    <property type="match status" value="1"/>
</dbReference>
<dbReference type="Gene3D" id="2.130.10.10">
    <property type="entry name" value="YVTN repeat-like/Quinoprotein amine dehydrogenase"/>
    <property type="match status" value="2"/>
</dbReference>
<gene>
    <name evidence="10" type="ORF">BJ508DRAFT_205861</name>
</gene>
<dbReference type="GO" id="GO:0005516">
    <property type="term" value="F:calmodulin binding"/>
    <property type="evidence" value="ECO:0007669"/>
    <property type="project" value="UniProtKB-KW"/>
</dbReference>
<keyword evidence="5 7" id="KW-0175">Coiled coil</keyword>
<feature type="compositionally biased region" description="Basic residues" evidence="8">
    <location>
        <begin position="339"/>
        <end position="351"/>
    </location>
</feature>
<evidence type="ECO:0000256" key="7">
    <source>
        <dbReference type="SAM" id="Coils"/>
    </source>
</evidence>
<feature type="compositionally biased region" description="Basic and acidic residues" evidence="8">
    <location>
        <begin position="117"/>
        <end position="127"/>
    </location>
</feature>
<feature type="repeat" description="WD" evidence="6">
    <location>
        <begin position="513"/>
        <end position="528"/>
    </location>
</feature>
<feature type="compositionally biased region" description="Polar residues" evidence="8">
    <location>
        <begin position="128"/>
        <end position="138"/>
    </location>
</feature>
<protein>
    <submittedName>
        <fullName evidence="10">WD40 repeat-like protein</fullName>
    </submittedName>
</protein>
<dbReference type="PRINTS" id="PR00320">
    <property type="entry name" value="GPROTEINBRPT"/>
</dbReference>
<feature type="compositionally biased region" description="Basic and acidic residues" evidence="8">
    <location>
        <begin position="352"/>
        <end position="365"/>
    </location>
</feature>
<keyword evidence="11" id="KW-1185">Reference proteome</keyword>
<dbReference type="EMBL" id="ML119657">
    <property type="protein sequence ID" value="RPA84795.1"/>
    <property type="molecule type" value="Genomic_DNA"/>
</dbReference>
<dbReference type="PROSITE" id="PS50294">
    <property type="entry name" value="WD_REPEATS_REGION"/>
    <property type="match status" value="1"/>
</dbReference>
<dbReference type="AlphaFoldDB" id="A0A3N4IF86"/>
<proteinExistence type="inferred from homology"/>
<feature type="compositionally biased region" description="Pro residues" evidence="8">
    <location>
        <begin position="197"/>
        <end position="213"/>
    </location>
</feature>
<dbReference type="InterPro" id="IPR015943">
    <property type="entry name" value="WD40/YVTN_repeat-like_dom_sf"/>
</dbReference>
<dbReference type="PANTHER" id="PTHR15653:SF0">
    <property type="entry name" value="CONNECTOR OF KINASE TO AP-1, ISOFORM E"/>
    <property type="match status" value="1"/>
</dbReference>
<evidence type="ECO:0000256" key="1">
    <source>
        <dbReference type="ARBA" id="ARBA00009616"/>
    </source>
</evidence>
<sequence>MAWQSPSAQGQDGSGSNNGSVNGGGLQQNGNGQQHAGTEYTLQGVMRFLQTEWHRHERDRNAWEIERADMKARIAKMEGDNRAAKRLQQAYLQRVKMLEVALKQERSKNKSNGVTNGEKEESEKDVTETFTEEQFPSDSIQADVARGKSKAYLEKCIQEITYLLTPTNHPAPQQGQYSNDELQFMQQQARQGLLHPQGPPPSHPPPRPQPPPDYSTGSMHHLQQQDPRHLNDSNQYKQYQSSIAGANPYSDSSDRSNIFNNSSIYSSDMSDNNNPFSNVAALKGSVFDNPSTDNGDNWDFDDSNNNANAKPAGQEKGGDSLGYTGGNAKQHSSRLSVGKGRKGSLSKRERHHNQEEANARTGHAADAKNTQVNDGNFKVRFALRGHLDVIRAVCFTGGGTAAEPEVCTAGDDGVIKRWNIPGTYHGSQTDIDVQSHFTHRGHAGIVTSLAACPTADSDGWVFSGGQDSTIKVWQKGRVDPKATLEGHTDTVWTLCVLPSSSALPVGKPSESVYLASGSADGTVKIWSVTAPVSPFASTRLSLAGRKSKKLEVPEFTEFTYSLLSTIKRGGDGPLPSPTCITPLSITGNNFIVSYDNAEIIVYDTATGEEVVGMLSMETYDGTKATGVNCIVASALPLETGEEGDAATATGSAKGVAGVVYSGHEDKYIRFFDANSGQSSYGMIAHQSPIASLALSPDGKELVSAGHDASLRFWNLETRLCAQEITSHRLLRGEGVCSVVWSSDGRWVVSGGGDGIAKVFSRR</sequence>
<dbReference type="InterPro" id="IPR051488">
    <property type="entry name" value="WD_repeat_striatin"/>
</dbReference>
<dbReference type="Pfam" id="PF08232">
    <property type="entry name" value="Striatin"/>
    <property type="match status" value="1"/>
</dbReference>
<dbReference type="InterPro" id="IPR036322">
    <property type="entry name" value="WD40_repeat_dom_sf"/>
</dbReference>
<dbReference type="Gene3D" id="1.20.5.300">
    <property type="match status" value="1"/>
</dbReference>
<dbReference type="PROSITE" id="PS50082">
    <property type="entry name" value="WD_REPEATS_2"/>
    <property type="match status" value="3"/>
</dbReference>
<dbReference type="OrthoDB" id="727118at2759"/>
<evidence type="ECO:0000256" key="3">
    <source>
        <dbReference type="ARBA" id="ARBA00022737"/>
    </source>
</evidence>
<reference evidence="10 11" key="1">
    <citation type="journal article" date="2018" name="Nat. Ecol. Evol.">
        <title>Pezizomycetes genomes reveal the molecular basis of ectomycorrhizal truffle lifestyle.</title>
        <authorList>
            <person name="Murat C."/>
            <person name="Payen T."/>
            <person name="Noel B."/>
            <person name="Kuo A."/>
            <person name="Morin E."/>
            <person name="Chen J."/>
            <person name="Kohler A."/>
            <person name="Krizsan K."/>
            <person name="Balestrini R."/>
            <person name="Da Silva C."/>
            <person name="Montanini B."/>
            <person name="Hainaut M."/>
            <person name="Levati E."/>
            <person name="Barry K.W."/>
            <person name="Belfiori B."/>
            <person name="Cichocki N."/>
            <person name="Clum A."/>
            <person name="Dockter R.B."/>
            <person name="Fauchery L."/>
            <person name="Guy J."/>
            <person name="Iotti M."/>
            <person name="Le Tacon F."/>
            <person name="Lindquist E.A."/>
            <person name="Lipzen A."/>
            <person name="Malagnac F."/>
            <person name="Mello A."/>
            <person name="Molinier V."/>
            <person name="Miyauchi S."/>
            <person name="Poulain J."/>
            <person name="Riccioni C."/>
            <person name="Rubini A."/>
            <person name="Sitrit Y."/>
            <person name="Splivallo R."/>
            <person name="Traeger S."/>
            <person name="Wang M."/>
            <person name="Zifcakova L."/>
            <person name="Wipf D."/>
            <person name="Zambonelli A."/>
            <person name="Paolocci F."/>
            <person name="Nowrousian M."/>
            <person name="Ottonello S."/>
            <person name="Baldrian P."/>
            <person name="Spatafora J.W."/>
            <person name="Henrissat B."/>
            <person name="Nagy L.G."/>
            <person name="Aury J.M."/>
            <person name="Wincker P."/>
            <person name="Grigoriev I.V."/>
            <person name="Bonfante P."/>
            <person name="Martin F.M."/>
        </authorList>
    </citation>
    <scope>NUCLEOTIDE SEQUENCE [LARGE SCALE GENOMIC DNA]</scope>
    <source>
        <strain evidence="10 11">RN42</strain>
    </source>
</reference>
<name>A0A3N4IF86_ASCIM</name>
<dbReference type="PANTHER" id="PTHR15653">
    <property type="entry name" value="STRIATIN"/>
    <property type="match status" value="1"/>
</dbReference>
<evidence type="ECO:0000256" key="6">
    <source>
        <dbReference type="PROSITE-ProRule" id="PRU00221"/>
    </source>
</evidence>
<dbReference type="InterPro" id="IPR020472">
    <property type="entry name" value="WD40_PAC1"/>
</dbReference>
<dbReference type="SMART" id="SM00320">
    <property type="entry name" value="WD40"/>
    <property type="match status" value="6"/>
</dbReference>
<feature type="region of interest" description="Disordered" evidence="8">
    <location>
        <begin position="287"/>
        <end position="365"/>
    </location>
</feature>